<organism evidence="1">
    <name type="scientific">marine sediment metagenome</name>
    <dbReference type="NCBI Taxonomy" id="412755"/>
    <lineage>
        <taxon>unclassified sequences</taxon>
        <taxon>metagenomes</taxon>
        <taxon>ecological metagenomes</taxon>
    </lineage>
</organism>
<reference evidence="1" key="1">
    <citation type="journal article" date="2014" name="Front. Microbiol.">
        <title>High frequency of phylogenetically diverse reductive dehalogenase-homologous genes in deep subseafloor sedimentary metagenomes.</title>
        <authorList>
            <person name="Kawai M."/>
            <person name="Futagami T."/>
            <person name="Toyoda A."/>
            <person name="Takaki Y."/>
            <person name="Nishi S."/>
            <person name="Hori S."/>
            <person name="Arai W."/>
            <person name="Tsubouchi T."/>
            <person name="Morono Y."/>
            <person name="Uchiyama I."/>
            <person name="Ito T."/>
            <person name="Fujiyama A."/>
            <person name="Inagaki F."/>
            <person name="Takami H."/>
        </authorList>
    </citation>
    <scope>NUCLEOTIDE SEQUENCE</scope>
    <source>
        <strain evidence="1">Expedition CK06-06</strain>
    </source>
</reference>
<accession>X1KNZ4</accession>
<protein>
    <submittedName>
        <fullName evidence="1">Uncharacterized protein</fullName>
    </submittedName>
</protein>
<feature type="non-terminal residue" evidence="1">
    <location>
        <position position="1"/>
    </location>
</feature>
<sequence>ALQECKELRVIALGASGSLAKAWTDMVEYLRLR</sequence>
<gene>
    <name evidence="1" type="ORF">S03H2_57757</name>
</gene>
<dbReference type="EMBL" id="BARU01037033">
    <property type="protein sequence ID" value="GAH83738.1"/>
    <property type="molecule type" value="Genomic_DNA"/>
</dbReference>
<evidence type="ECO:0000313" key="1">
    <source>
        <dbReference type="EMBL" id="GAH83738.1"/>
    </source>
</evidence>
<dbReference type="AlphaFoldDB" id="X1KNZ4"/>
<proteinExistence type="predicted"/>
<name>X1KNZ4_9ZZZZ</name>
<comment type="caution">
    <text evidence="1">The sequence shown here is derived from an EMBL/GenBank/DDBJ whole genome shotgun (WGS) entry which is preliminary data.</text>
</comment>